<accession>A0A1Q6DWH5</accession>
<dbReference type="EMBL" id="MSDW01000001">
    <property type="protein sequence ID" value="OKY78688.1"/>
    <property type="molecule type" value="Genomic_DNA"/>
</dbReference>
<gene>
    <name evidence="3" type="ORF">BTN85_1185</name>
</gene>
<dbReference type="Pfam" id="PF07790">
    <property type="entry name" value="Pilin_N"/>
    <property type="match status" value="1"/>
</dbReference>
<evidence type="ECO:0000313" key="4">
    <source>
        <dbReference type="Proteomes" id="UP000185744"/>
    </source>
</evidence>
<dbReference type="NCBIfam" id="TIGR02537">
    <property type="entry name" value="arch_flag_Nterm"/>
    <property type="match status" value="1"/>
</dbReference>
<sequence>MKKQPKILKEKEGVSPVIGVILMVAITVIMAAIVAGFVFGVIQTPQATPTASITIDDFTTGNGNDGEITLLHQSGDALVLNDTEIVVYNSTDGDQMLSKNLDTLVNDGETAGDLGGDGSWDTGERLVLENLNITAGKDYEVRIIDTSSGGTISAPTGTA</sequence>
<name>A0A1Q6DWH5_METT1</name>
<dbReference type="InterPro" id="IPR012859">
    <property type="entry name" value="Pilin_N_archaeal"/>
</dbReference>
<proteinExistence type="predicted"/>
<reference evidence="3" key="1">
    <citation type="submission" date="2016-12" db="EMBL/GenBank/DDBJ databases">
        <title>Discovery of methanogenic haloarchaea.</title>
        <authorList>
            <person name="Sorokin D.Y."/>
            <person name="Makarova K.S."/>
            <person name="Abbas B."/>
            <person name="Ferrer M."/>
            <person name="Golyshin P.N."/>
        </authorList>
    </citation>
    <scope>NUCLEOTIDE SEQUENCE [LARGE SCALE GENOMIC DNA]</scope>
    <source>
        <strain evidence="3">HMET1</strain>
    </source>
</reference>
<keyword evidence="1" id="KW-0472">Membrane</keyword>
<dbReference type="AlphaFoldDB" id="A0A1Q6DWH5"/>
<dbReference type="Proteomes" id="UP000185744">
    <property type="component" value="Unassembled WGS sequence"/>
</dbReference>
<evidence type="ECO:0000259" key="2">
    <source>
        <dbReference type="Pfam" id="PF07790"/>
    </source>
</evidence>
<dbReference type="PANTHER" id="PTHR38138">
    <property type="entry name" value="VNG6441H"/>
    <property type="match status" value="1"/>
</dbReference>
<keyword evidence="4" id="KW-1185">Reference proteome</keyword>
<protein>
    <submittedName>
        <fullName evidence="3">Pilin/Flagellin PilA family</fullName>
    </submittedName>
</protein>
<organism evidence="3 4">
    <name type="scientific">Methanohalarchaeum thermophilum</name>
    <dbReference type="NCBI Taxonomy" id="1903181"/>
    <lineage>
        <taxon>Archaea</taxon>
        <taxon>Methanobacteriati</taxon>
        <taxon>Methanobacteriota</taxon>
        <taxon>Methanonatronarchaeia</taxon>
        <taxon>Methanonatronarchaeales</taxon>
        <taxon>Methanonatronarchaeaceae</taxon>
        <taxon>Candidatus Methanohalarchaeum</taxon>
    </lineage>
</organism>
<keyword evidence="1" id="KW-0812">Transmembrane</keyword>
<dbReference type="InterPro" id="IPR013373">
    <property type="entry name" value="Flagellin/pilin_N_arc"/>
</dbReference>
<dbReference type="InParanoid" id="A0A1Q6DWH5"/>
<evidence type="ECO:0000313" key="3">
    <source>
        <dbReference type="EMBL" id="OKY78688.1"/>
    </source>
</evidence>
<evidence type="ECO:0000256" key="1">
    <source>
        <dbReference type="SAM" id="Phobius"/>
    </source>
</evidence>
<keyword evidence="1" id="KW-1133">Transmembrane helix</keyword>
<feature type="domain" description="Archaeal Type IV pilin N-terminal" evidence="2">
    <location>
        <begin position="12"/>
        <end position="90"/>
    </location>
</feature>
<feature type="transmembrane region" description="Helical" evidence="1">
    <location>
        <begin position="20"/>
        <end position="42"/>
    </location>
</feature>
<comment type="caution">
    <text evidence="3">The sequence shown here is derived from an EMBL/GenBank/DDBJ whole genome shotgun (WGS) entry which is preliminary data.</text>
</comment>
<dbReference type="PANTHER" id="PTHR38138:SF1">
    <property type="entry name" value="ARCHAEAL TYPE IV PILIN N-TERMINAL DOMAIN-CONTAINING PROTEIN"/>
    <property type="match status" value="1"/>
</dbReference>